<dbReference type="EMBL" id="CVRY01000008">
    <property type="protein sequence ID" value="CRL65262.1"/>
    <property type="molecule type" value="Genomic_DNA"/>
</dbReference>
<accession>A0A0G4QGW7</accession>
<evidence type="ECO:0000313" key="2">
    <source>
        <dbReference type="Proteomes" id="UP000183920"/>
    </source>
</evidence>
<proteinExistence type="predicted"/>
<gene>
    <name evidence="1" type="ORF">BN1804_03412</name>
</gene>
<reference evidence="2" key="1">
    <citation type="submission" date="2015-06" db="EMBL/GenBank/DDBJ databases">
        <authorList>
            <person name="Urmite Genomes"/>
        </authorList>
    </citation>
    <scope>NUCLEOTIDE SEQUENCE [LARGE SCALE GENOMIC DNA]</scope>
    <source>
        <strain evidence="2">CSUR P1867</strain>
    </source>
</reference>
<evidence type="ECO:0000313" key="1">
    <source>
        <dbReference type="EMBL" id="CRL65262.1"/>
    </source>
</evidence>
<protein>
    <submittedName>
        <fullName evidence="1">Uncharacterized protein</fullName>
    </submittedName>
</protein>
<sequence>MLGLPTQGISVFAKLQQKLMPVLLFKVKN</sequence>
<name>A0A0G4QGW7_9GAMM</name>
<dbReference type="Proteomes" id="UP000183920">
    <property type="component" value="Unassembled WGS sequence"/>
</dbReference>
<organism evidence="1 2">
    <name type="scientific">Proteus penneri</name>
    <dbReference type="NCBI Taxonomy" id="102862"/>
    <lineage>
        <taxon>Bacteria</taxon>
        <taxon>Pseudomonadati</taxon>
        <taxon>Pseudomonadota</taxon>
        <taxon>Gammaproteobacteria</taxon>
        <taxon>Enterobacterales</taxon>
        <taxon>Morganellaceae</taxon>
        <taxon>Proteus</taxon>
    </lineage>
</organism>
<dbReference type="AlphaFoldDB" id="A0A0G4QGW7"/>